<protein>
    <submittedName>
        <fullName evidence="3">Nitrile hydratase</fullName>
    </submittedName>
</protein>
<sequence>MDSKNWHKSWARIVAKAWADADYKQRLLTDFEGVMKDEGVDLPPDMEFKVIDQKNENHWVLVLPPPPENIGQVEDVASRMVASAQCCCCCTP</sequence>
<dbReference type="AlphaFoldDB" id="A0A0D2JX28"/>
<keyword evidence="1" id="KW-0479">Metal-binding</keyword>
<name>A0A0D2JX28_9BACT</name>
<proteinExistence type="predicted"/>
<gene>
    <name evidence="3" type="ORF">X474_08785</name>
</gene>
<dbReference type="Proteomes" id="UP000032233">
    <property type="component" value="Unassembled WGS sequence"/>
</dbReference>
<dbReference type="Pfam" id="PF02979">
    <property type="entry name" value="NHase_alpha"/>
    <property type="match status" value="1"/>
</dbReference>
<evidence type="ECO:0000313" key="4">
    <source>
        <dbReference type="Proteomes" id="UP000032233"/>
    </source>
</evidence>
<dbReference type="STRING" id="1429043.X474_08785"/>
<dbReference type="InterPro" id="IPR004232">
    <property type="entry name" value="CN_Hdrtase_a/SCN_Hdrlase_g"/>
</dbReference>
<reference evidence="3 4" key="1">
    <citation type="submission" date="2013-11" db="EMBL/GenBank/DDBJ databases">
        <title>Metagenomic analysis of a methanogenic consortium involved in long chain n-alkane degradation.</title>
        <authorList>
            <person name="Davidova I.A."/>
            <person name="Callaghan A.V."/>
            <person name="Wawrik B."/>
            <person name="Pruitt S."/>
            <person name="Marks C."/>
            <person name="Duncan K.E."/>
            <person name="Suflita J.M."/>
        </authorList>
    </citation>
    <scope>NUCLEOTIDE SEQUENCE [LARGE SCALE GENOMIC DNA]</scope>
    <source>
        <strain evidence="3 4">SPR</strain>
    </source>
</reference>
<dbReference type="SUPFAM" id="SSF56209">
    <property type="entry name" value="Nitrile hydratase alpha chain"/>
    <property type="match status" value="1"/>
</dbReference>
<dbReference type="InterPro" id="IPR036648">
    <property type="entry name" value="CN_Hdrase_a/SCN_Hdrase_g_sf"/>
</dbReference>
<dbReference type="GO" id="GO:0046914">
    <property type="term" value="F:transition metal ion binding"/>
    <property type="evidence" value="ECO:0007669"/>
    <property type="project" value="InterPro"/>
</dbReference>
<comment type="caution">
    <text evidence="3">The sequence shown here is derived from an EMBL/GenBank/DDBJ whole genome shotgun (WGS) entry which is preliminary data.</text>
</comment>
<organism evidence="3 4">
    <name type="scientific">Dethiosulfatarculus sandiegensis</name>
    <dbReference type="NCBI Taxonomy" id="1429043"/>
    <lineage>
        <taxon>Bacteria</taxon>
        <taxon>Pseudomonadati</taxon>
        <taxon>Thermodesulfobacteriota</taxon>
        <taxon>Desulfarculia</taxon>
        <taxon>Desulfarculales</taxon>
        <taxon>Desulfarculaceae</taxon>
        <taxon>Dethiosulfatarculus</taxon>
    </lineage>
</organism>
<evidence type="ECO:0000259" key="2">
    <source>
        <dbReference type="Pfam" id="PF02979"/>
    </source>
</evidence>
<dbReference type="OrthoDB" id="528553at2"/>
<evidence type="ECO:0000256" key="1">
    <source>
        <dbReference type="ARBA" id="ARBA00022723"/>
    </source>
</evidence>
<accession>A0A0D2JX28</accession>
<dbReference type="EMBL" id="AZAC01000011">
    <property type="protein sequence ID" value="KIX14130.1"/>
    <property type="molecule type" value="Genomic_DNA"/>
</dbReference>
<dbReference type="GO" id="GO:0003824">
    <property type="term" value="F:catalytic activity"/>
    <property type="evidence" value="ECO:0007669"/>
    <property type="project" value="InterPro"/>
</dbReference>
<dbReference type="RefSeq" id="WP_052514997.1">
    <property type="nucleotide sequence ID" value="NZ_AZAC01000011.1"/>
</dbReference>
<dbReference type="InParanoid" id="A0A0D2JX28"/>
<keyword evidence="4" id="KW-1185">Reference proteome</keyword>
<dbReference type="Gene3D" id="3.90.330.10">
    <property type="entry name" value="Nitrile hydratase alpha /Thiocyanate hydrolase gamma"/>
    <property type="match status" value="2"/>
</dbReference>
<evidence type="ECO:0000313" key="3">
    <source>
        <dbReference type="EMBL" id="KIX14130.1"/>
    </source>
</evidence>
<feature type="domain" description="Nitrile hydratase alpha/Thiocyanate hydrolase gamma" evidence="2">
    <location>
        <begin position="9"/>
        <end position="62"/>
    </location>
</feature>